<organism evidence="1 2">
    <name type="scientific">Spiromyces aspiralis</name>
    <dbReference type="NCBI Taxonomy" id="68401"/>
    <lineage>
        <taxon>Eukaryota</taxon>
        <taxon>Fungi</taxon>
        <taxon>Fungi incertae sedis</taxon>
        <taxon>Zoopagomycota</taxon>
        <taxon>Kickxellomycotina</taxon>
        <taxon>Kickxellomycetes</taxon>
        <taxon>Kickxellales</taxon>
        <taxon>Kickxellaceae</taxon>
        <taxon>Spiromyces</taxon>
    </lineage>
</organism>
<evidence type="ECO:0000313" key="2">
    <source>
        <dbReference type="Proteomes" id="UP001145114"/>
    </source>
</evidence>
<accession>A0ACC1HQY1</accession>
<evidence type="ECO:0000313" key="1">
    <source>
        <dbReference type="EMBL" id="KAJ1677756.1"/>
    </source>
</evidence>
<name>A0ACC1HQY1_9FUNG</name>
<dbReference type="EMBL" id="JAMZIH010001988">
    <property type="protein sequence ID" value="KAJ1677756.1"/>
    <property type="molecule type" value="Genomic_DNA"/>
</dbReference>
<protein>
    <submittedName>
        <fullName evidence="1">RNA-splicing factor</fullName>
    </submittedName>
</protein>
<comment type="caution">
    <text evidence="1">The sequence shown here is derived from an EMBL/GenBank/DDBJ whole genome shotgun (WGS) entry which is preliminary data.</text>
</comment>
<sequence>MGGGDLNLKKSWHPLTWRNQERIWKERQKAAAEQKKIEQMRKELEEQRQLEEMQRLQEASGASKKKQERLDWMYSTPAAAGGDQRTSDELEAYLLGKKKIDTLLNEKRPAQDQVLSGKMDVFAMSNSKANTYRDTQTKIHLDPMLQIKKQEQAAIEAVLKNPLKLKKLDKAKRHKDGSDSKSRQKHGKDERRKKGRESSNGGSPSDDDDGGHRGRESMRSRRRIDLHDRRAQSQEHRNHIHRRRSRSRDGRVNGHHRSPSGDRYRDERRYRDSHPGRYSDNSNRYHRHRSRSPHYRREDRMPRDDRSDNEERRQQRLREMMNNAQQVDEERSNRVAGIREKEAEEEERERRERLEHSKRGTSSTYLKEVDRQLYDGTNISLVDRLHRNRAYLSKDSNELD</sequence>
<keyword evidence="2" id="KW-1185">Reference proteome</keyword>
<gene>
    <name evidence="1" type="primary">CWC25</name>
    <name evidence="1" type="ORF">EV182_005503</name>
</gene>
<proteinExistence type="predicted"/>
<dbReference type="Proteomes" id="UP001145114">
    <property type="component" value="Unassembled WGS sequence"/>
</dbReference>
<reference evidence="1" key="1">
    <citation type="submission" date="2022-06" db="EMBL/GenBank/DDBJ databases">
        <title>Phylogenomic reconstructions and comparative analyses of Kickxellomycotina fungi.</title>
        <authorList>
            <person name="Reynolds N.K."/>
            <person name="Stajich J.E."/>
            <person name="Barry K."/>
            <person name="Grigoriev I.V."/>
            <person name="Crous P."/>
            <person name="Smith M.E."/>
        </authorList>
    </citation>
    <scope>NUCLEOTIDE SEQUENCE</scope>
    <source>
        <strain evidence="1">RSA 2271</strain>
    </source>
</reference>